<dbReference type="InterPro" id="IPR045114">
    <property type="entry name" value="Csn12-like"/>
</dbReference>
<dbReference type="Proteomes" id="UP000663193">
    <property type="component" value="Chromosome 5"/>
</dbReference>
<gene>
    <name evidence="2" type="ORF">JI435_025740</name>
</gene>
<dbReference type="AlphaFoldDB" id="A0A7U2EXA6"/>
<dbReference type="EMBL" id="CP069027">
    <property type="protein sequence ID" value="QRC94826.1"/>
    <property type="molecule type" value="Genomic_DNA"/>
</dbReference>
<evidence type="ECO:0000313" key="2">
    <source>
        <dbReference type="EMBL" id="QRC94826.1"/>
    </source>
</evidence>
<feature type="region of interest" description="Disordered" evidence="1">
    <location>
        <begin position="550"/>
        <end position="572"/>
    </location>
</feature>
<dbReference type="PANTHER" id="PTHR12732">
    <property type="entry name" value="UNCHARACTERIZED PROTEASOME COMPONENT REGION PCI-CONTAINING"/>
    <property type="match status" value="1"/>
</dbReference>
<dbReference type="SMART" id="SM00753">
    <property type="entry name" value="PAM"/>
    <property type="match status" value="1"/>
</dbReference>
<sequence>MNAFRQNQNNVETRLCTALNSAIQAWNANSLRDIVIIEPPYPPDHEELIQSLQSNYPEGDSNTTQRLEQLIKRVVSETAESEDSDGRPVQSWGALVTFLVAWMAFLRDVDPNNILEVYQSLSDLLQQANSALQHPTKGILMLPTIISYSKVFAKVAVGLDKQPELIQHLLEENTSEEGRRESLPEKAANVVRQAFITCLNDRNTVPGGIKDGRPDGKKVGIYKMANMCLQILFQAQKIASCDTIFKNIMNSSPPLRIYPPGQQVTFLYYLGRYHFANTDFYWAQLVLQEAWDNCYAHPDCYKQRRLILIYLTVANIILGRFPTESVYEMKEAQGFREHFKPLTEAIRKGDLETFMRITDLDETHPSAPFFIRYRCFYQLGNYCEVLVWRSLARKVFLLTGQLSTSSAITPHGGVRASSIDLDALVHAFNFLERRSKIRNPAMAAQDLGPGRRNFGHIFMDHASVSMSNYIDPDFAGVEGMVPYNHDFDTLEIECICGSLITQGFLNGYISQKLNKVGLQGMNKPGGLRNAFPPPWQIIVSKSKDDVLGWKKEGGGAGSGQVVHLSGARPAGS</sequence>
<dbReference type="GO" id="GO:0003690">
    <property type="term" value="F:double-stranded DNA binding"/>
    <property type="evidence" value="ECO:0007669"/>
    <property type="project" value="InterPro"/>
</dbReference>
<accession>A0A7U2EXA6</accession>
<dbReference type="PANTHER" id="PTHR12732:SF8">
    <property type="entry name" value="NUCLEAR MRNA EXPORT PROTEIN THP1"/>
    <property type="match status" value="1"/>
</dbReference>
<organism evidence="2 3">
    <name type="scientific">Phaeosphaeria nodorum (strain SN15 / ATCC MYA-4574 / FGSC 10173)</name>
    <name type="common">Glume blotch fungus</name>
    <name type="synonym">Parastagonospora nodorum</name>
    <dbReference type="NCBI Taxonomy" id="321614"/>
    <lineage>
        <taxon>Eukaryota</taxon>
        <taxon>Fungi</taxon>
        <taxon>Dikarya</taxon>
        <taxon>Ascomycota</taxon>
        <taxon>Pezizomycotina</taxon>
        <taxon>Dothideomycetes</taxon>
        <taxon>Pleosporomycetidae</taxon>
        <taxon>Pleosporales</taxon>
        <taxon>Pleosporineae</taxon>
        <taxon>Phaeosphaeriaceae</taxon>
        <taxon>Parastagonospora</taxon>
    </lineage>
</organism>
<dbReference type="InterPro" id="IPR036388">
    <property type="entry name" value="WH-like_DNA-bd_sf"/>
</dbReference>
<proteinExistence type="predicted"/>
<evidence type="ECO:0000313" key="3">
    <source>
        <dbReference type="Proteomes" id="UP000663193"/>
    </source>
</evidence>
<dbReference type="GO" id="GO:0003723">
    <property type="term" value="F:RNA binding"/>
    <property type="evidence" value="ECO:0007669"/>
    <property type="project" value="InterPro"/>
</dbReference>
<evidence type="ECO:0000256" key="1">
    <source>
        <dbReference type="SAM" id="MobiDB-lite"/>
    </source>
</evidence>
<evidence type="ECO:0008006" key="4">
    <source>
        <dbReference type="Google" id="ProtNLM"/>
    </source>
</evidence>
<protein>
    <recommendedName>
        <fullName evidence="4">PCI domain-containing protein</fullName>
    </recommendedName>
</protein>
<dbReference type="Gene3D" id="1.10.10.10">
    <property type="entry name" value="Winged helix-like DNA-binding domain superfamily/Winged helix DNA-binding domain"/>
    <property type="match status" value="1"/>
</dbReference>
<keyword evidence="3" id="KW-1185">Reference proteome</keyword>
<dbReference type="OrthoDB" id="5404651at2759"/>
<dbReference type="VEuPathDB" id="FungiDB:JI435_025740"/>
<reference evidence="3" key="1">
    <citation type="journal article" date="2021" name="BMC Genomics">
        <title>Chromosome-level genome assembly and manually-curated proteome of model necrotroph Parastagonospora nodorum Sn15 reveals a genome-wide trove of candidate effector homologs, and redundancy of virulence-related functions within an accessory chromosome.</title>
        <authorList>
            <person name="Bertazzoni S."/>
            <person name="Jones D.A.B."/>
            <person name="Phan H.T."/>
            <person name="Tan K.-C."/>
            <person name="Hane J.K."/>
        </authorList>
    </citation>
    <scope>NUCLEOTIDE SEQUENCE [LARGE SCALE GENOMIC DNA]</scope>
    <source>
        <strain evidence="3">SN15 / ATCC MYA-4574 / FGSC 10173)</strain>
    </source>
</reference>
<name>A0A7U2EXA6_PHANO</name>